<proteinExistence type="predicted"/>
<sequence length="85" mass="10090">VILVPYEKRHVGKYHLWMKNPDLQELTCSEPLTLEEEYAMQKSWREDVDSNISLKLYKELTFIVLDKTEFNEKRSEVDGNIMIGI</sequence>
<keyword evidence="1" id="KW-0808">Transferase</keyword>
<organism evidence="3 4">
    <name type="scientific">Rozella allomycis (strain CSF55)</name>
    <dbReference type="NCBI Taxonomy" id="988480"/>
    <lineage>
        <taxon>Eukaryota</taxon>
        <taxon>Fungi</taxon>
        <taxon>Fungi incertae sedis</taxon>
        <taxon>Cryptomycota</taxon>
        <taxon>Cryptomycota incertae sedis</taxon>
        <taxon>Rozella</taxon>
    </lineage>
</organism>
<dbReference type="InterPro" id="IPR039135">
    <property type="entry name" value="NAT9-like"/>
</dbReference>
<keyword evidence="2" id="KW-0012">Acyltransferase</keyword>
<protein>
    <recommendedName>
        <fullName evidence="5">N-acetyltransferase domain-containing protein</fullName>
    </recommendedName>
</protein>
<reference evidence="4" key="1">
    <citation type="journal article" date="2018" name="Nat. Microbiol.">
        <title>Leveraging single-cell genomics to expand the fungal tree of life.</title>
        <authorList>
            <person name="Ahrendt S.R."/>
            <person name="Quandt C.A."/>
            <person name="Ciobanu D."/>
            <person name="Clum A."/>
            <person name="Salamov A."/>
            <person name="Andreopoulos B."/>
            <person name="Cheng J.F."/>
            <person name="Woyke T."/>
            <person name="Pelin A."/>
            <person name="Henrissat B."/>
            <person name="Reynolds N.K."/>
            <person name="Benny G.L."/>
            <person name="Smith M.E."/>
            <person name="James T.Y."/>
            <person name="Grigoriev I.V."/>
        </authorList>
    </citation>
    <scope>NUCLEOTIDE SEQUENCE [LARGE SCALE GENOMIC DNA]</scope>
    <source>
        <strain evidence="4">CSF55</strain>
    </source>
</reference>
<dbReference type="Proteomes" id="UP000281549">
    <property type="component" value="Unassembled WGS sequence"/>
</dbReference>
<dbReference type="AlphaFoldDB" id="A0A4P9YAG9"/>
<dbReference type="PANTHER" id="PTHR13256:SF16">
    <property type="entry name" value="ALPHA_BETA-TUBULIN-N-ACETYLTRANSFERASE 9"/>
    <property type="match status" value="1"/>
</dbReference>
<evidence type="ECO:0000256" key="2">
    <source>
        <dbReference type="ARBA" id="ARBA00023315"/>
    </source>
</evidence>
<dbReference type="GO" id="GO:0008080">
    <property type="term" value="F:N-acetyltransferase activity"/>
    <property type="evidence" value="ECO:0007669"/>
    <property type="project" value="InterPro"/>
</dbReference>
<evidence type="ECO:0000313" key="3">
    <source>
        <dbReference type="EMBL" id="RKP16196.1"/>
    </source>
</evidence>
<accession>A0A4P9YAG9</accession>
<name>A0A4P9YAG9_ROZAC</name>
<dbReference type="PANTHER" id="PTHR13256">
    <property type="entry name" value="N-ACETYLTRANSFERASE 9"/>
    <property type="match status" value="1"/>
</dbReference>
<evidence type="ECO:0008006" key="5">
    <source>
        <dbReference type="Google" id="ProtNLM"/>
    </source>
</evidence>
<evidence type="ECO:0000313" key="4">
    <source>
        <dbReference type="Proteomes" id="UP000281549"/>
    </source>
</evidence>
<dbReference type="EMBL" id="ML006849">
    <property type="protein sequence ID" value="RKP16196.1"/>
    <property type="molecule type" value="Genomic_DNA"/>
</dbReference>
<evidence type="ECO:0000256" key="1">
    <source>
        <dbReference type="ARBA" id="ARBA00022679"/>
    </source>
</evidence>
<feature type="non-terminal residue" evidence="3">
    <location>
        <position position="1"/>
    </location>
</feature>
<gene>
    <name evidence="3" type="ORF">ROZALSC1DRAFT_17884</name>
</gene>
<dbReference type="Gene3D" id="3.40.630.30">
    <property type="match status" value="1"/>
</dbReference>